<keyword evidence="1" id="KW-0472">Membrane</keyword>
<organism evidence="2 3">
    <name type="scientific">Acaulospora morrowiae</name>
    <dbReference type="NCBI Taxonomy" id="94023"/>
    <lineage>
        <taxon>Eukaryota</taxon>
        <taxon>Fungi</taxon>
        <taxon>Fungi incertae sedis</taxon>
        <taxon>Mucoromycota</taxon>
        <taxon>Glomeromycotina</taxon>
        <taxon>Glomeromycetes</taxon>
        <taxon>Diversisporales</taxon>
        <taxon>Acaulosporaceae</taxon>
        <taxon>Acaulospora</taxon>
    </lineage>
</organism>
<dbReference type="Proteomes" id="UP000789342">
    <property type="component" value="Unassembled WGS sequence"/>
</dbReference>
<accession>A0A9N8ZDA1</accession>
<proteinExistence type="predicted"/>
<name>A0A9N8ZDA1_9GLOM</name>
<comment type="caution">
    <text evidence="2">The sequence shown here is derived from an EMBL/GenBank/DDBJ whole genome shotgun (WGS) entry which is preliminary data.</text>
</comment>
<dbReference type="OrthoDB" id="2225686at2759"/>
<sequence>MNYLLLDHPLREEITRDVAASELLILAVCCLMKMLKSARDTLKSPIGEVEPCTIYIVPFIELLLMDPVAVYFCDGPSNLITLSKKLTNHLGAKQRTREAKVQEDLDKLYLFCTDLIRITVFSKDAIDFYNMATYYIILYLTTLLYDALYVMAMLIYRFHLNRFTPSSPVSIHPMVFEQIELYLLKKWNQADTKF</sequence>
<feature type="transmembrane region" description="Helical" evidence="1">
    <location>
        <begin position="132"/>
        <end position="156"/>
    </location>
</feature>
<protein>
    <submittedName>
        <fullName evidence="2">8462_t:CDS:1</fullName>
    </submittedName>
</protein>
<evidence type="ECO:0000256" key="1">
    <source>
        <dbReference type="SAM" id="Phobius"/>
    </source>
</evidence>
<gene>
    <name evidence="2" type="ORF">AMORRO_LOCUS2537</name>
</gene>
<keyword evidence="3" id="KW-1185">Reference proteome</keyword>
<dbReference type="AlphaFoldDB" id="A0A9N8ZDA1"/>
<reference evidence="2" key="1">
    <citation type="submission" date="2021-06" db="EMBL/GenBank/DDBJ databases">
        <authorList>
            <person name="Kallberg Y."/>
            <person name="Tangrot J."/>
            <person name="Rosling A."/>
        </authorList>
    </citation>
    <scope>NUCLEOTIDE SEQUENCE</scope>
    <source>
        <strain evidence="2">CL551</strain>
    </source>
</reference>
<evidence type="ECO:0000313" key="3">
    <source>
        <dbReference type="Proteomes" id="UP000789342"/>
    </source>
</evidence>
<evidence type="ECO:0000313" key="2">
    <source>
        <dbReference type="EMBL" id="CAG8485841.1"/>
    </source>
</evidence>
<dbReference type="EMBL" id="CAJVPV010001078">
    <property type="protein sequence ID" value="CAG8485841.1"/>
    <property type="molecule type" value="Genomic_DNA"/>
</dbReference>
<keyword evidence="1" id="KW-1133">Transmembrane helix</keyword>
<keyword evidence="1" id="KW-0812">Transmembrane</keyword>